<feature type="region of interest" description="Disordered" evidence="3">
    <location>
        <begin position="85"/>
        <end position="171"/>
    </location>
</feature>
<name>A0A1V8SC45_9PEZI</name>
<feature type="region of interest" description="Disordered" evidence="3">
    <location>
        <begin position="233"/>
        <end position="297"/>
    </location>
</feature>
<feature type="compositionally biased region" description="Polar residues" evidence="3">
    <location>
        <begin position="450"/>
        <end position="471"/>
    </location>
</feature>
<dbReference type="OrthoDB" id="431169at2759"/>
<dbReference type="Gene3D" id="3.30.70.330">
    <property type="match status" value="1"/>
</dbReference>
<dbReference type="InParanoid" id="A0A1V8SC45"/>
<dbReference type="EMBL" id="NAJO01000062">
    <property type="protein sequence ID" value="OQN96712.1"/>
    <property type="molecule type" value="Genomic_DNA"/>
</dbReference>
<dbReference type="SMART" id="SM00360">
    <property type="entry name" value="RRM"/>
    <property type="match status" value="1"/>
</dbReference>
<dbReference type="InterPro" id="IPR012677">
    <property type="entry name" value="Nucleotide-bd_a/b_plait_sf"/>
</dbReference>
<keyword evidence="1 2" id="KW-0694">RNA-binding</keyword>
<dbReference type="Pfam" id="PF00076">
    <property type="entry name" value="RRM_1"/>
    <property type="match status" value="1"/>
</dbReference>
<accession>A0A1V8SC45</accession>
<organism evidence="5 6">
    <name type="scientific">Cryoendolithus antarcticus</name>
    <dbReference type="NCBI Taxonomy" id="1507870"/>
    <lineage>
        <taxon>Eukaryota</taxon>
        <taxon>Fungi</taxon>
        <taxon>Dikarya</taxon>
        <taxon>Ascomycota</taxon>
        <taxon>Pezizomycotina</taxon>
        <taxon>Dothideomycetes</taxon>
        <taxon>Dothideomycetidae</taxon>
        <taxon>Cladosporiales</taxon>
        <taxon>Cladosporiaceae</taxon>
        <taxon>Cryoendolithus</taxon>
    </lineage>
</organism>
<dbReference type="AlphaFoldDB" id="A0A1V8SC45"/>
<dbReference type="GO" id="GO:0003723">
    <property type="term" value="F:RNA binding"/>
    <property type="evidence" value="ECO:0007669"/>
    <property type="project" value="UniProtKB-UniRule"/>
</dbReference>
<feature type="region of interest" description="Disordered" evidence="3">
    <location>
        <begin position="450"/>
        <end position="476"/>
    </location>
</feature>
<dbReference type="PANTHER" id="PTHR10501">
    <property type="entry name" value="U1 SMALL NUCLEAR RIBONUCLEOPROTEIN A/U2 SMALL NUCLEAR RIBONUCLEOPROTEIN B"/>
    <property type="match status" value="1"/>
</dbReference>
<evidence type="ECO:0000256" key="3">
    <source>
        <dbReference type="SAM" id="MobiDB-lite"/>
    </source>
</evidence>
<dbReference type="CDD" id="cd12245">
    <property type="entry name" value="RRM_scw1_like"/>
    <property type="match status" value="1"/>
</dbReference>
<proteinExistence type="predicted"/>
<dbReference type="InterPro" id="IPR000504">
    <property type="entry name" value="RRM_dom"/>
</dbReference>
<feature type="compositionally biased region" description="Basic and acidic residues" evidence="3">
    <location>
        <begin position="95"/>
        <end position="104"/>
    </location>
</feature>
<evidence type="ECO:0000313" key="5">
    <source>
        <dbReference type="EMBL" id="OQN96712.1"/>
    </source>
</evidence>
<reference evidence="6" key="1">
    <citation type="submission" date="2017-03" db="EMBL/GenBank/DDBJ databases">
        <title>Genomes of endolithic fungi from Antarctica.</title>
        <authorList>
            <person name="Coleine C."/>
            <person name="Masonjones S."/>
            <person name="Stajich J.E."/>
        </authorList>
    </citation>
    <scope>NUCLEOTIDE SEQUENCE [LARGE SCALE GENOMIC DNA]</scope>
    <source>
        <strain evidence="6">CCFEE 5527</strain>
    </source>
</reference>
<dbReference type="Proteomes" id="UP000192596">
    <property type="component" value="Unassembled WGS sequence"/>
</dbReference>
<feature type="region of interest" description="Disordered" evidence="3">
    <location>
        <begin position="503"/>
        <end position="555"/>
    </location>
</feature>
<evidence type="ECO:0000259" key="4">
    <source>
        <dbReference type="PROSITE" id="PS50102"/>
    </source>
</evidence>
<keyword evidence="6" id="KW-1185">Reference proteome</keyword>
<feature type="domain" description="RRM" evidence="4">
    <location>
        <begin position="301"/>
        <end position="378"/>
    </location>
</feature>
<evidence type="ECO:0000313" key="6">
    <source>
        <dbReference type="Proteomes" id="UP000192596"/>
    </source>
</evidence>
<evidence type="ECO:0000256" key="1">
    <source>
        <dbReference type="ARBA" id="ARBA00022884"/>
    </source>
</evidence>
<comment type="caution">
    <text evidence="5">The sequence shown here is derived from an EMBL/GenBank/DDBJ whole genome shotgun (WGS) entry which is preliminary data.</text>
</comment>
<feature type="compositionally biased region" description="Low complexity" evidence="3">
    <location>
        <begin position="110"/>
        <end position="125"/>
    </location>
</feature>
<feature type="compositionally biased region" description="Low complexity" evidence="3">
    <location>
        <begin position="506"/>
        <end position="533"/>
    </location>
</feature>
<protein>
    <recommendedName>
        <fullName evidence="4">RRM domain-containing protein</fullName>
    </recommendedName>
</protein>
<dbReference type="STRING" id="1507870.A0A1V8SC45"/>
<feature type="compositionally biased region" description="Pro residues" evidence="3">
    <location>
        <begin position="126"/>
        <end position="137"/>
    </location>
</feature>
<evidence type="ECO:0000256" key="2">
    <source>
        <dbReference type="PROSITE-ProRule" id="PRU00176"/>
    </source>
</evidence>
<feature type="compositionally biased region" description="Polar residues" evidence="3">
    <location>
        <begin position="241"/>
        <end position="277"/>
    </location>
</feature>
<sequence>MAPSVTVRKLHHSISDETVRGMFMFSGDLIDTEIVASRFPEDDGYATVIAHFRSNLGAMEARSILDGKPDPSGQSKLIVQMNNSVEIGRRPTMGECKHQEDSKSPKNTNGLPSPSSGSSKLKQPWRSPPKISPPLPQPNGFASSSSSAPENRHLPELFSPRSPLANSAYDDRNRMSGKHLINGAGADEDTGRLLSDPVAYAQHNESSQRSRSEEQADFQAAFDRMQRLTLATHGASPPSMAFNTNYFESQRSPNGALQSPISPTNITNMYNNGNSFYSPRRQGERQTPPPNPADLANSPCNTVYVGNLPVDVSEDELKQAFSRQRGYKRLVCRVKNNGPMCFVEFEDVTYATRAMNALSGHLLHNSVKGGLRLSYSKNPLGVRSSQNPNNMHRPQMNGGSNMQAAYGNGFANGSIAGPPPGLASPPGFTPVAPALHGYANGSAGTNGYSSMPSNGYTNGTNRTPGATNGPISPNPLANGYAHAGPWSTGPNAFNQSFHYHMYDQESSGSPNGAINGGSAANGTSAINGGTTNGRFQRRDNQQDPRQGFSDRNMGR</sequence>
<dbReference type="InterPro" id="IPR035979">
    <property type="entry name" value="RBD_domain_sf"/>
</dbReference>
<gene>
    <name evidence="5" type="ORF">B0A48_17136</name>
</gene>
<feature type="compositionally biased region" description="Polar residues" evidence="3">
    <location>
        <begin position="140"/>
        <end position="149"/>
    </location>
</feature>
<dbReference type="PROSITE" id="PS50102">
    <property type="entry name" value="RRM"/>
    <property type="match status" value="1"/>
</dbReference>
<dbReference type="SUPFAM" id="SSF54928">
    <property type="entry name" value="RNA-binding domain, RBD"/>
    <property type="match status" value="1"/>
</dbReference>